<evidence type="ECO:0000256" key="5">
    <source>
        <dbReference type="ARBA" id="ARBA00013211"/>
    </source>
</evidence>
<comment type="similarity">
    <text evidence="4">Belongs to the 1-acyl-sn-glycerol-3-phosphate acyltransferase family.</text>
</comment>
<evidence type="ECO:0000259" key="9">
    <source>
        <dbReference type="Pfam" id="PF01553"/>
    </source>
</evidence>
<dbReference type="EMBL" id="PDCK01000042">
    <property type="protein sequence ID" value="PRQ36855.1"/>
    <property type="molecule type" value="Genomic_DNA"/>
</dbReference>
<keyword evidence="6 11" id="KW-0808">Transferase</keyword>
<evidence type="ECO:0000256" key="3">
    <source>
        <dbReference type="ARBA" id="ARBA00005189"/>
    </source>
</evidence>
<evidence type="ECO:0000256" key="1">
    <source>
        <dbReference type="ARBA" id="ARBA00001141"/>
    </source>
</evidence>
<evidence type="ECO:0000313" key="11">
    <source>
        <dbReference type="EMBL" id="PRQ36855.1"/>
    </source>
</evidence>
<evidence type="ECO:0000256" key="7">
    <source>
        <dbReference type="ARBA" id="ARBA00023315"/>
    </source>
</evidence>
<organism evidence="11 12">
    <name type="scientific">Rosa chinensis</name>
    <name type="common">China rose</name>
    <dbReference type="NCBI Taxonomy" id="74649"/>
    <lineage>
        <taxon>Eukaryota</taxon>
        <taxon>Viridiplantae</taxon>
        <taxon>Streptophyta</taxon>
        <taxon>Embryophyta</taxon>
        <taxon>Tracheophyta</taxon>
        <taxon>Spermatophyta</taxon>
        <taxon>Magnoliopsida</taxon>
        <taxon>eudicotyledons</taxon>
        <taxon>Gunneridae</taxon>
        <taxon>Pentapetalae</taxon>
        <taxon>rosids</taxon>
        <taxon>fabids</taxon>
        <taxon>Rosales</taxon>
        <taxon>Rosaceae</taxon>
        <taxon>Rosoideae</taxon>
        <taxon>Rosoideae incertae sedis</taxon>
        <taxon>Rosa</taxon>
    </lineage>
</organism>
<name>A0A2P6QRP5_ROSCH</name>
<comment type="catalytic activity">
    <reaction evidence="1">
        <text>a 1-acyl-sn-glycero-3-phosphate + an acyl-CoA = a 1,2-diacyl-sn-glycero-3-phosphate + CoA</text>
        <dbReference type="Rhea" id="RHEA:19709"/>
        <dbReference type="ChEBI" id="CHEBI:57287"/>
        <dbReference type="ChEBI" id="CHEBI:57970"/>
        <dbReference type="ChEBI" id="CHEBI:58342"/>
        <dbReference type="ChEBI" id="CHEBI:58608"/>
        <dbReference type="EC" id="2.3.1.51"/>
    </reaction>
</comment>
<dbReference type="Gramene" id="PRQ36855">
    <property type="protein sequence ID" value="PRQ36855"/>
    <property type="gene ID" value="RchiOBHm_Chr4g0396181"/>
</dbReference>
<comment type="pathway">
    <text evidence="2">Phospholipid metabolism; CDP-diacylglycerol biosynthesis; CDP-diacylglycerol from sn-glycerol 3-phosphate: step 2/3.</text>
</comment>
<dbReference type="STRING" id="74649.A0A2P6QRP5"/>
<evidence type="ECO:0000259" key="10">
    <source>
        <dbReference type="Pfam" id="PF16076"/>
    </source>
</evidence>
<feature type="domain" description="Phospholipid/glycerol acyltransferase" evidence="9">
    <location>
        <begin position="83"/>
        <end position="144"/>
    </location>
</feature>
<comment type="pathway">
    <text evidence="3">Lipid metabolism.</text>
</comment>
<proteinExistence type="inferred from homology"/>
<dbReference type="PANTHER" id="PTHR10983:SF24">
    <property type="entry name" value="1-ACYLGLYCEROL-3-PHOSPHATE O-ACYLTRANSFERASE 3, ISOFORM E-RELATED"/>
    <property type="match status" value="1"/>
</dbReference>
<evidence type="ECO:0000313" key="12">
    <source>
        <dbReference type="Proteomes" id="UP000238479"/>
    </source>
</evidence>
<comment type="caution">
    <text evidence="11">The sequence shown here is derived from an EMBL/GenBank/DDBJ whole genome shotgun (WGS) entry which is preliminary data.</text>
</comment>
<evidence type="ECO:0000256" key="2">
    <source>
        <dbReference type="ARBA" id="ARBA00004728"/>
    </source>
</evidence>
<dbReference type="Pfam" id="PF16076">
    <property type="entry name" value="Acyltransf_C"/>
    <property type="match status" value="1"/>
</dbReference>
<dbReference type="AlphaFoldDB" id="A0A2P6QRP5"/>
<gene>
    <name evidence="11" type="ORF">RchiOBHm_Chr4g0396181</name>
</gene>
<keyword evidence="12" id="KW-1185">Reference proteome</keyword>
<feature type="transmembrane region" description="Helical" evidence="8">
    <location>
        <begin position="348"/>
        <end position="368"/>
    </location>
</feature>
<dbReference type="PANTHER" id="PTHR10983">
    <property type="entry name" value="1-ACYLGLYCEROL-3-PHOSPHATE ACYLTRANSFERASE-RELATED"/>
    <property type="match status" value="1"/>
</dbReference>
<keyword evidence="8" id="KW-0472">Membrane</keyword>
<reference evidence="11 12" key="1">
    <citation type="journal article" date="2018" name="Nat. Genet.">
        <title>The Rosa genome provides new insights in the design of modern roses.</title>
        <authorList>
            <person name="Bendahmane M."/>
        </authorList>
    </citation>
    <scope>NUCLEOTIDE SEQUENCE [LARGE SCALE GENOMIC DNA]</scope>
    <source>
        <strain evidence="12">cv. Old Blush</strain>
    </source>
</reference>
<accession>A0A2P6QRP5</accession>
<dbReference type="CDD" id="cd07990">
    <property type="entry name" value="LPLAT_LCLAT1-like"/>
    <property type="match status" value="1"/>
</dbReference>
<evidence type="ECO:0000256" key="4">
    <source>
        <dbReference type="ARBA" id="ARBA00008655"/>
    </source>
</evidence>
<dbReference type="EC" id="2.3.1.51" evidence="5"/>
<dbReference type="Proteomes" id="UP000238479">
    <property type="component" value="Chromosome 4"/>
</dbReference>
<keyword evidence="8" id="KW-1133">Transmembrane helix</keyword>
<dbReference type="GO" id="GO:0016024">
    <property type="term" value="P:CDP-diacylglycerol biosynthetic process"/>
    <property type="evidence" value="ECO:0007669"/>
    <property type="project" value="UniProtKB-UniPathway"/>
</dbReference>
<feature type="transmembrane region" description="Helical" evidence="8">
    <location>
        <begin position="313"/>
        <end position="336"/>
    </location>
</feature>
<feature type="domain" description="Acyltransferase C-terminal" evidence="10">
    <location>
        <begin position="219"/>
        <end position="280"/>
    </location>
</feature>
<dbReference type="GO" id="GO:0012505">
    <property type="term" value="C:endomembrane system"/>
    <property type="evidence" value="ECO:0007669"/>
    <property type="project" value="TreeGrafter"/>
</dbReference>
<keyword evidence="8" id="KW-0812">Transmembrane</keyword>
<feature type="transmembrane region" description="Helical" evidence="8">
    <location>
        <begin position="12"/>
        <end position="36"/>
    </location>
</feature>
<protein>
    <recommendedName>
        <fullName evidence="5">1-acylglycerol-3-phosphate O-acyltransferase</fullName>
        <ecNumber evidence="5">2.3.1.51</ecNumber>
    </recommendedName>
</protein>
<sequence length="388" mass="44130">MANTTLAEAVSFSFLILFVISGFIVNLVQAICFVLIRPLSKNIHRRINQVVTKLLWLEVVWLVDWWAGVKIQVHTDDPEAMTRFMGKENAIVISNYITHIDHTLMSVLAHRCGSVGKVVSSKLVKFVPTIGWWMWFSDNIFLERINGLGPDQDTSALCGLKDFPLPIWLNLFPRGIGKEKMSTEVFVSTVKRMRPFTPAVYDVTIACNSDQPPSLARQLLRKRPSYVVHMHIKRHDIIDLPNEDDAVGQWCEDVFLAKHALLEQHRADQTFGDHQTQLESCSKPPPLDSIWVVTSWALLFTFCALKFTLWSLLVLLISSSGLFWFLKFPFLSLLLLEASSRLFLLCNFPLLSSAATLITSSGCLYLLLHLNFPIWSLRGWLICFLGLI</sequence>
<dbReference type="UniPathway" id="UPA00557">
    <property type="reaction ID" value="UER00613"/>
</dbReference>
<dbReference type="InterPro" id="IPR032098">
    <property type="entry name" value="Acyltransf_C"/>
</dbReference>
<evidence type="ECO:0000256" key="8">
    <source>
        <dbReference type="SAM" id="Phobius"/>
    </source>
</evidence>
<dbReference type="Pfam" id="PF01553">
    <property type="entry name" value="Acyltransferase"/>
    <property type="match status" value="1"/>
</dbReference>
<evidence type="ECO:0000256" key="6">
    <source>
        <dbReference type="ARBA" id="ARBA00022679"/>
    </source>
</evidence>
<dbReference type="SUPFAM" id="SSF69593">
    <property type="entry name" value="Glycerol-3-phosphate (1)-acyltransferase"/>
    <property type="match status" value="1"/>
</dbReference>
<keyword evidence="7 11" id="KW-0012">Acyltransferase</keyword>
<dbReference type="GO" id="GO:0003841">
    <property type="term" value="F:1-acylglycerol-3-phosphate O-acyltransferase activity"/>
    <property type="evidence" value="ECO:0007669"/>
    <property type="project" value="UniProtKB-EC"/>
</dbReference>
<dbReference type="InterPro" id="IPR002123">
    <property type="entry name" value="Plipid/glycerol_acylTrfase"/>
</dbReference>